<sequence length="69" mass="7487">MDFTSVSIRGIMGVLIIGNRWAVPPRGGTGQTMVSQRIELEMGSADATGTAVRNNTRGHYDRARRDPNA</sequence>
<reference evidence="2 3" key="1">
    <citation type="submission" date="2014-04" db="EMBL/GenBank/DDBJ databases">
        <authorList>
            <consortium name="DOE Joint Genome Institute"/>
            <person name="Kuo A."/>
            <person name="Kohler A."/>
            <person name="Costa M.D."/>
            <person name="Nagy L.G."/>
            <person name="Floudas D."/>
            <person name="Copeland A."/>
            <person name="Barry K.W."/>
            <person name="Cichocki N."/>
            <person name="Veneault-Fourrey C."/>
            <person name="LaButti K."/>
            <person name="Lindquist E.A."/>
            <person name="Lipzen A."/>
            <person name="Lundell T."/>
            <person name="Morin E."/>
            <person name="Murat C."/>
            <person name="Sun H."/>
            <person name="Tunlid A."/>
            <person name="Henrissat B."/>
            <person name="Grigoriev I.V."/>
            <person name="Hibbett D.S."/>
            <person name="Martin F."/>
            <person name="Nordberg H.P."/>
            <person name="Cantor M.N."/>
            <person name="Hua S.X."/>
        </authorList>
    </citation>
    <scope>NUCLEOTIDE SEQUENCE [LARGE SCALE GENOMIC DNA]</scope>
    <source>
        <strain evidence="2 3">441</strain>
    </source>
</reference>
<dbReference type="EMBL" id="KN833691">
    <property type="protein sequence ID" value="KIK28832.1"/>
    <property type="molecule type" value="Genomic_DNA"/>
</dbReference>
<feature type="region of interest" description="Disordered" evidence="1">
    <location>
        <begin position="45"/>
        <end position="69"/>
    </location>
</feature>
<gene>
    <name evidence="2" type="ORF">PISMIDRAFT_673063</name>
</gene>
<keyword evidence="3" id="KW-1185">Reference proteome</keyword>
<proteinExistence type="predicted"/>
<evidence type="ECO:0000256" key="1">
    <source>
        <dbReference type="SAM" id="MobiDB-lite"/>
    </source>
</evidence>
<protein>
    <submittedName>
        <fullName evidence="2">Uncharacterized protein</fullName>
    </submittedName>
</protein>
<feature type="compositionally biased region" description="Basic and acidic residues" evidence="1">
    <location>
        <begin position="58"/>
        <end position="69"/>
    </location>
</feature>
<dbReference type="AlphaFoldDB" id="A0A0D0A312"/>
<dbReference type="HOGENOM" id="CLU_2776923_0_0_1"/>
<accession>A0A0D0A312</accession>
<dbReference type="Proteomes" id="UP000054018">
    <property type="component" value="Unassembled WGS sequence"/>
</dbReference>
<name>A0A0D0A312_9AGAM</name>
<evidence type="ECO:0000313" key="3">
    <source>
        <dbReference type="Proteomes" id="UP000054018"/>
    </source>
</evidence>
<evidence type="ECO:0000313" key="2">
    <source>
        <dbReference type="EMBL" id="KIK28832.1"/>
    </source>
</evidence>
<reference evidence="3" key="2">
    <citation type="submission" date="2015-01" db="EMBL/GenBank/DDBJ databases">
        <title>Evolutionary Origins and Diversification of the Mycorrhizal Mutualists.</title>
        <authorList>
            <consortium name="DOE Joint Genome Institute"/>
            <consortium name="Mycorrhizal Genomics Consortium"/>
            <person name="Kohler A."/>
            <person name="Kuo A."/>
            <person name="Nagy L.G."/>
            <person name="Floudas D."/>
            <person name="Copeland A."/>
            <person name="Barry K.W."/>
            <person name="Cichocki N."/>
            <person name="Veneault-Fourrey C."/>
            <person name="LaButti K."/>
            <person name="Lindquist E.A."/>
            <person name="Lipzen A."/>
            <person name="Lundell T."/>
            <person name="Morin E."/>
            <person name="Murat C."/>
            <person name="Riley R."/>
            <person name="Ohm R."/>
            <person name="Sun H."/>
            <person name="Tunlid A."/>
            <person name="Henrissat B."/>
            <person name="Grigoriev I.V."/>
            <person name="Hibbett D.S."/>
            <person name="Martin F."/>
        </authorList>
    </citation>
    <scope>NUCLEOTIDE SEQUENCE [LARGE SCALE GENOMIC DNA]</scope>
    <source>
        <strain evidence="3">441</strain>
    </source>
</reference>
<organism evidence="2 3">
    <name type="scientific">Pisolithus microcarpus 441</name>
    <dbReference type="NCBI Taxonomy" id="765257"/>
    <lineage>
        <taxon>Eukaryota</taxon>
        <taxon>Fungi</taxon>
        <taxon>Dikarya</taxon>
        <taxon>Basidiomycota</taxon>
        <taxon>Agaricomycotina</taxon>
        <taxon>Agaricomycetes</taxon>
        <taxon>Agaricomycetidae</taxon>
        <taxon>Boletales</taxon>
        <taxon>Sclerodermatineae</taxon>
        <taxon>Pisolithaceae</taxon>
        <taxon>Pisolithus</taxon>
    </lineage>
</organism>